<dbReference type="Pfam" id="PF04433">
    <property type="entry name" value="SWIRM"/>
    <property type="match status" value="1"/>
</dbReference>
<comment type="similarity">
    <text evidence="1">Belongs to the flavin monoamine oxidase family.</text>
</comment>
<dbReference type="InterPro" id="IPR002937">
    <property type="entry name" value="Amino_oxidase"/>
</dbReference>
<comment type="caution">
    <text evidence="4">The sequence shown here is derived from an EMBL/GenBank/DDBJ whole genome shotgun (WGS) entry which is preliminary data.</text>
</comment>
<evidence type="ECO:0000313" key="5">
    <source>
        <dbReference type="Proteomes" id="UP000823775"/>
    </source>
</evidence>
<evidence type="ECO:0000256" key="1">
    <source>
        <dbReference type="ARBA" id="ARBA00005995"/>
    </source>
</evidence>
<accession>A0ABS8RKB5</accession>
<gene>
    <name evidence="4" type="ORF">HAX54_026377</name>
</gene>
<dbReference type="InterPro" id="IPR050281">
    <property type="entry name" value="Flavin_monoamine_oxidase"/>
</dbReference>
<keyword evidence="5" id="KW-1185">Reference proteome</keyword>
<dbReference type="Proteomes" id="UP000823775">
    <property type="component" value="Unassembled WGS sequence"/>
</dbReference>
<dbReference type="PROSITE" id="PS50934">
    <property type="entry name" value="SWIRM"/>
    <property type="match status" value="1"/>
</dbReference>
<dbReference type="InterPro" id="IPR009057">
    <property type="entry name" value="Homeodomain-like_sf"/>
</dbReference>
<keyword evidence="2" id="KW-0156">Chromatin regulator</keyword>
<dbReference type="SUPFAM" id="SSF54373">
    <property type="entry name" value="FAD-linked reductases, C-terminal domain"/>
    <property type="match status" value="1"/>
</dbReference>
<reference evidence="4 5" key="1">
    <citation type="journal article" date="2021" name="BMC Genomics">
        <title>Datura genome reveals duplications of psychoactive alkaloid biosynthetic genes and high mutation rate following tissue culture.</title>
        <authorList>
            <person name="Rajewski A."/>
            <person name="Carter-House D."/>
            <person name="Stajich J."/>
            <person name="Litt A."/>
        </authorList>
    </citation>
    <scope>NUCLEOTIDE SEQUENCE [LARGE SCALE GENOMIC DNA]</scope>
    <source>
        <strain evidence="4">AR-01</strain>
    </source>
</reference>
<feature type="domain" description="SWIRM" evidence="3">
    <location>
        <begin position="44"/>
        <end position="145"/>
    </location>
</feature>
<dbReference type="Gene3D" id="3.90.660.10">
    <property type="match status" value="1"/>
</dbReference>
<dbReference type="InterPro" id="IPR007526">
    <property type="entry name" value="SWIRM"/>
</dbReference>
<dbReference type="SUPFAM" id="SSF46689">
    <property type="entry name" value="Homeodomain-like"/>
    <property type="match status" value="1"/>
</dbReference>
<dbReference type="SUPFAM" id="SSF51905">
    <property type="entry name" value="FAD/NAD(P)-binding domain"/>
    <property type="match status" value="1"/>
</dbReference>
<dbReference type="EMBL" id="JACEIK010000032">
    <property type="protein sequence ID" value="MCD7447258.1"/>
    <property type="molecule type" value="Genomic_DNA"/>
</dbReference>
<evidence type="ECO:0000259" key="3">
    <source>
        <dbReference type="PROSITE" id="PS50934"/>
    </source>
</evidence>
<dbReference type="PANTHER" id="PTHR10742">
    <property type="entry name" value="FLAVIN MONOAMINE OXIDASE"/>
    <property type="match status" value="1"/>
</dbReference>
<evidence type="ECO:0000313" key="4">
    <source>
        <dbReference type="EMBL" id="MCD7447258.1"/>
    </source>
</evidence>
<dbReference type="Gene3D" id="3.50.50.60">
    <property type="entry name" value="FAD/NAD(P)-binding domain"/>
    <property type="match status" value="1"/>
</dbReference>
<dbReference type="PANTHER" id="PTHR10742:SF260">
    <property type="entry name" value="PROTEIN FLOWERING LOCUS D"/>
    <property type="match status" value="1"/>
</dbReference>
<dbReference type="InterPro" id="IPR036188">
    <property type="entry name" value="FAD/NAD-bd_sf"/>
</dbReference>
<protein>
    <recommendedName>
        <fullName evidence="3">SWIRM domain-containing protein</fullName>
    </recommendedName>
</protein>
<sequence length="597" mass="65004">MSSRKFSKAQMESSNFANTNVSSSVVKSTNSSRRIVSDEIISINKETHSEALIALTAGFPSDSLTEEEIEAKVVSVVGGIEQINYILIRNHIITKWRDNVSNWVTKDTFVDVIPERFSDLLDSAYHYLLSHGYINFGVALAIKDRILAKPSKGRVIIIGAGLAGLAAARQLMSFGFEAIVLEGRNRAGGRVYTKKMEGGNTVAAADLGGSVLTGTLGNPLGFLAQQLSYTLHKVRDQCPLYRADGKPVDEELDKKVEAGYNSLLDKASKLRQEISQDVSLGVALETLREDFGVAMTDEEMSLFNWHLANLEYANAGLLSKLSLAFWDQDDPYDMGGDHCFLPGGNGRLVHALAEDVPIIFGRTVHAIHYGSDSVQVVAGAQVFEGDMALCTVPLGILKSGSIKFIPELPQRKLDAIKRLGYGLLNKVAMLFPYVFWDSNVDIFGHVDDDSSCRGEFFLFYSYATVAGGPLLLALVAGEAAHKFEIMPPSDAVAKVLQILKGIYEQQGIEVPAPIQIVCTRWGSDPFSFGSYSNVALGASGDDYDILAETVGEGRLFFAGEATTRRYPATMHGAFLTGLREAAKMARHASVRTLHIKN</sequence>
<dbReference type="Pfam" id="PF01593">
    <property type="entry name" value="Amino_oxidase"/>
    <property type="match status" value="1"/>
</dbReference>
<name>A0ABS8RKB5_DATST</name>
<dbReference type="Gene3D" id="1.10.10.10">
    <property type="entry name" value="Winged helix-like DNA-binding domain superfamily/Winged helix DNA-binding domain"/>
    <property type="match status" value="1"/>
</dbReference>
<dbReference type="InterPro" id="IPR036388">
    <property type="entry name" value="WH-like_DNA-bd_sf"/>
</dbReference>
<proteinExistence type="inferred from homology"/>
<organism evidence="4 5">
    <name type="scientific">Datura stramonium</name>
    <name type="common">Jimsonweed</name>
    <name type="synonym">Common thornapple</name>
    <dbReference type="NCBI Taxonomy" id="4076"/>
    <lineage>
        <taxon>Eukaryota</taxon>
        <taxon>Viridiplantae</taxon>
        <taxon>Streptophyta</taxon>
        <taxon>Embryophyta</taxon>
        <taxon>Tracheophyta</taxon>
        <taxon>Spermatophyta</taxon>
        <taxon>Magnoliopsida</taxon>
        <taxon>eudicotyledons</taxon>
        <taxon>Gunneridae</taxon>
        <taxon>Pentapetalae</taxon>
        <taxon>asterids</taxon>
        <taxon>lamiids</taxon>
        <taxon>Solanales</taxon>
        <taxon>Solanaceae</taxon>
        <taxon>Solanoideae</taxon>
        <taxon>Datureae</taxon>
        <taxon>Datura</taxon>
    </lineage>
</organism>
<evidence type="ECO:0000256" key="2">
    <source>
        <dbReference type="ARBA" id="ARBA00022853"/>
    </source>
</evidence>